<accession>A0ABP1RXX0</accession>
<dbReference type="SMART" id="SM00409">
    <property type="entry name" value="IG"/>
    <property type="match status" value="3"/>
</dbReference>
<reference evidence="8 9" key="1">
    <citation type="submission" date="2024-08" db="EMBL/GenBank/DDBJ databases">
        <authorList>
            <person name="Cucini C."/>
            <person name="Frati F."/>
        </authorList>
    </citation>
    <scope>NUCLEOTIDE SEQUENCE [LARGE SCALE GENOMIC DNA]</scope>
</reference>
<dbReference type="CDD" id="cd00096">
    <property type="entry name" value="Ig"/>
    <property type="match status" value="1"/>
</dbReference>
<sequence length="434" mass="48493">MNPEPKFGEAIPNVTVAVGRDASLPCVVENLGTHKVAWVHIDRRMILTIHKHIVTRIPRFSVSFDSHKTWLLHINNVQQEDRGYYMCQVNTEPMISQVGYLQVVVPPNILDEESSESHVAVREHQNITLSCKAEGFPEPRITWKREDGQPFALDRRKKVNMSEGEKLMLTKISRLEMGAYLCIASNGVPPSVSKRIIIDVEFSPMIWVPNQLIGAPKGTNVTLECNTEAFPRAISYWVYDNMMILTTGKYHTDTVETNYRTHMRLTIRNLKDRDFGTYRCLSKNSLGETEGSIRLYEIPLPSLPPKATEVRLGKDNNPVGVVRLNPISKDDKRIKGGKLGGGDRDGGSGSGKNKHHPSDSMDVVGDSGKNAHSNRGDTLRVPNIENAPATDNAGATQRLFIKTKPYGMVTLCLTVLFITSSSLSCRIFTLWLTL</sequence>
<keyword evidence="4" id="KW-0393">Immunoglobulin domain</keyword>
<keyword evidence="6" id="KW-0812">Transmembrane</keyword>
<evidence type="ECO:0000256" key="3">
    <source>
        <dbReference type="ARBA" id="ARBA00023157"/>
    </source>
</evidence>
<keyword evidence="2" id="KW-0677">Repeat</keyword>
<keyword evidence="3" id="KW-1015">Disulfide bond</keyword>
<dbReference type="PANTHER" id="PTHR12231">
    <property type="entry name" value="CTX-RELATED TYPE I TRANSMEMBRANE PROTEIN"/>
    <property type="match status" value="1"/>
</dbReference>
<protein>
    <recommendedName>
        <fullName evidence="7">Ig-like domain-containing protein</fullName>
    </recommendedName>
</protein>
<feature type="region of interest" description="Disordered" evidence="5">
    <location>
        <begin position="308"/>
        <end position="390"/>
    </location>
</feature>
<dbReference type="SMART" id="SM00408">
    <property type="entry name" value="IGc2"/>
    <property type="match status" value="3"/>
</dbReference>
<dbReference type="Pfam" id="PF07686">
    <property type="entry name" value="V-set"/>
    <property type="match status" value="1"/>
</dbReference>
<evidence type="ECO:0000256" key="6">
    <source>
        <dbReference type="SAM" id="Phobius"/>
    </source>
</evidence>
<evidence type="ECO:0000256" key="5">
    <source>
        <dbReference type="SAM" id="MobiDB-lite"/>
    </source>
</evidence>
<dbReference type="InterPro" id="IPR013106">
    <property type="entry name" value="Ig_V-set"/>
</dbReference>
<dbReference type="PANTHER" id="PTHR12231:SF247">
    <property type="entry name" value="DPR-INTERACTING PROTEIN DELTA, ISOFORM D"/>
    <property type="match status" value="1"/>
</dbReference>
<feature type="domain" description="Ig-like" evidence="7">
    <location>
        <begin position="107"/>
        <end position="193"/>
    </location>
</feature>
<feature type="domain" description="Ig-like" evidence="7">
    <location>
        <begin position="204"/>
        <end position="294"/>
    </location>
</feature>
<evidence type="ECO:0000313" key="9">
    <source>
        <dbReference type="Proteomes" id="UP001642540"/>
    </source>
</evidence>
<dbReference type="InterPro" id="IPR003598">
    <property type="entry name" value="Ig_sub2"/>
</dbReference>
<evidence type="ECO:0000256" key="1">
    <source>
        <dbReference type="ARBA" id="ARBA00022729"/>
    </source>
</evidence>
<dbReference type="SMART" id="SM00406">
    <property type="entry name" value="IGv"/>
    <property type="match status" value="1"/>
</dbReference>
<dbReference type="Gene3D" id="2.60.40.10">
    <property type="entry name" value="Immunoglobulins"/>
    <property type="match status" value="3"/>
</dbReference>
<dbReference type="EMBL" id="CAXLJM020000122">
    <property type="protein sequence ID" value="CAL8138124.1"/>
    <property type="molecule type" value="Genomic_DNA"/>
</dbReference>
<feature type="transmembrane region" description="Helical" evidence="6">
    <location>
        <begin position="406"/>
        <end position="432"/>
    </location>
</feature>
<keyword evidence="6" id="KW-1133">Transmembrane helix</keyword>
<dbReference type="Pfam" id="PF13927">
    <property type="entry name" value="Ig_3"/>
    <property type="match status" value="2"/>
</dbReference>
<dbReference type="InterPro" id="IPR036179">
    <property type="entry name" value="Ig-like_dom_sf"/>
</dbReference>
<dbReference type="InterPro" id="IPR051170">
    <property type="entry name" value="Neural/epithelial_adhesion"/>
</dbReference>
<comment type="caution">
    <text evidence="8">The sequence shown here is derived from an EMBL/GenBank/DDBJ whole genome shotgun (WGS) entry which is preliminary data.</text>
</comment>
<keyword evidence="6" id="KW-0472">Membrane</keyword>
<organism evidence="8 9">
    <name type="scientific">Orchesella dallaii</name>
    <dbReference type="NCBI Taxonomy" id="48710"/>
    <lineage>
        <taxon>Eukaryota</taxon>
        <taxon>Metazoa</taxon>
        <taxon>Ecdysozoa</taxon>
        <taxon>Arthropoda</taxon>
        <taxon>Hexapoda</taxon>
        <taxon>Collembola</taxon>
        <taxon>Entomobryomorpha</taxon>
        <taxon>Entomobryoidea</taxon>
        <taxon>Orchesellidae</taxon>
        <taxon>Orchesellinae</taxon>
        <taxon>Orchesella</taxon>
    </lineage>
</organism>
<feature type="domain" description="Ig-like" evidence="7">
    <location>
        <begin position="5"/>
        <end position="90"/>
    </location>
</feature>
<dbReference type="Proteomes" id="UP001642540">
    <property type="component" value="Unassembled WGS sequence"/>
</dbReference>
<gene>
    <name evidence="8" type="ORF">ODALV1_LOCUS27226</name>
</gene>
<proteinExistence type="predicted"/>
<name>A0ABP1RXX0_9HEXA</name>
<dbReference type="PROSITE" id="PS50835">
    <property type="entry name" value="IG_LIKE"/>
    <property type="match status" value="3"/>
</dbReference>
<evidence type="ECO:0000256" key="2">
    <source>
        <dbReference type="ARBA" id="ARBA00022737"/>
    </source>
</evidence>
<evidence type="ECO:0000259" key="7">
    <source>
        <dbReference type="PROSITE" id="PS50835"/>
    </source>
</evidence>
<dbReference type="InterPro" id="IPR013783">
    <property type="entry name" value="Ig-like_fold"/>
</dbReference>
<keyword evidence="9" id="KW-1185">Reference proteome</keyword>
<dbReference type="CDD" id="cd00099">
    <property type="entry name" value="IgV"/>
    <property type="match status" value="1"/>
</dbReference>
<keyword evidence="1" id="KW-0732">Signal</keyword>
<evidence type="ECO:0000313" key="8">
    <source>
        <dbReference type="EMBL" id="CAL8138124.1"/>
    </source>
</evidence>
<dbReference type="SUPFAM" id="SSF48726">
    <property type="entry name" value="Immunoglobulin"/>
    <property type="match status" value="3"/>
</dbReference>
<dbReference type="InterPro" id="IPR007110">
    <property type="entry name" value="Ig-like_dom"/>
</dbReference>
<dbReference type="InterPro" id="IPR003599">
    <property type="entry name" value="Ig_sub"/>
</dbReference>
<evidence type="ECO:0000256" key="4">
    <source>
        <dbReference type="ARBA" id="ARBA00023319"/>
    </source>
</evidence>